<keyword evidence="11" id="KW-1185">Reference proteome</keyword>
<keyword evidence="6 8" id="KW-0408">Iron</keyword>
<evidence type="ECO:0000256" key="1">
    <source>
        <dbReference type="ARBA" id="ARBA00001971"/>
    </source>
</evidence>
<evidence type="ECO:0000256" key="7">
    <source>
        <dbReference type="ARBA" id="ARBA00023033"/>
    </source>
</evidence>
<dbReference type="GeneID" id="54476535"/>
<sequence>MENSALPPLPPIARGFLYSAWSGLHSVQADWLPSRTAIPLILLSLLACTLILQAYTHHRHNLALASHFQAFAASTNSSPTTPAPIPYTLLTSARNKLALLRNLKRNLLSTNLAQKFHSHGPTHAIYNPYGLPKVVHTIDPRNVHAVLSAQSQDYGVPAARLAAIGPIGSRGVVMTEGAVWHANRKAINAGFRGARFTDGIEENTRTLFSTLTEDGEGWTAPVPLFDAFAFMSLDRSIRHMFGVRADLQAKEGAAMRERLRWKEAFDVVARYVSVRSVLGRKSWMYDGVPFRRACALLRRLCEGTIRAAVRESKAGNADAVTGCFVGNLVQETADVRRVCDVTLDVFIAGHNMTSGVLSWLFFELEKRPDVYEAVRREVLDTFGTASQPRAEMTWDRLQQCQLLSNCINETMRLYPTLPNIGRQTIRDTVLPTGGGEDGQQPLALPKGTVVMCCLYLMHRRPEEWGADTEEFRPERWVGLKPSHSFSPFGGGPRICPGKLFGLVELFHVTARIMQRFQAIRKPEGEAPVRVTGAGVLLPPDGARLQLQVAEG</sequence>
<keyword evidence="3 8" id="KW-0349">Heme</keyword>
<dbReference type="Pfam" id="PF00067">
    <property type="entry name" value="p450"/>
    <property type="match status" value="1"/>
</dbReference>
<dbReference type="Gene3D" id="1.10.630.10">
    <property type="entry name" value="Cytochrome P450"/>
    <property type="match status" value="1"/>
</dbReference>
<dbReference type="InterPro" id="IPR047146">
    <property type="entry name" value="Cyt_P450_E_CYP52_fungi"/>
</dbReference>
<dbReference type="AlphaFoldDB" id="A0A6A6PQ52"/>
<proteinExistence type="inferred from homology"/>
<evidence type="ECO:0000256" key="5">
    <source>
        <dbReference type="ARBA" id="ARBA00023002"/>
    </source>
</evidence>
<evidence type="ECO:0000256" key="8">
    <source>
        <dbReference type="PIRSR" id="PIRSR602401-1"/>
    </source>
</evidence>
<evidence type="ECO:0000313" key="10">
    <source>
        <dbReference type="EMBL" id="KAF2481801.1"/>
    </source>
</evidence>
<dbReference type="EMBL" id="MU001637">
    <property type="protein sequence ID" value="KAF2481801.1"/>
    <property type="molecule type" value="Genomic_DNA"/>
</dbReference>
<dbReference type="GO" id="GO:0005506">
    <property type="term" value="F:iron ion binding"/>
    <property type="evidence" value="ECO:0007669"/>
    <property type="project" value="InterPro"/>
</dbReference>
<evidence type="ECO:0000256" key="4">
    <source>
        <dbReference type="ARBA" id="ARBA00022723"/>
    </source>
</evidence>
<dbReference type="PANTHER" id="PTHR24287">
    <property type="entry name" value="P450, PUTATIVE (EUROFUNG)-RELATED"/>
    <property type="match status" value="1"/>
</dbReference>
<evidence type="ECO:0000256" key="3">
    <source>
        <dbReference type="ARBA" id="ARBA00022617"/>
    </source>
</evidence>
<dbReference type="Proteomes" id="UP000799767">
    <property type="component" value="Unassembled WGS sequence"/>
</dbReference>
<dbReference type="SUPFAM" id="SSF48264">
    <property type="entry name" value="Cytochrome P450"/>
    <property type="match status" value="1"/>
</dbReference>
<comment type="cofactor">
    <cofactor evidence="1 8">
        <name>heme</name>
        <dbReference type="ChEBI" id="CHEBI:30413"/>
    </cofactor>
</comment>
<evidence type="ECO:0000256" key="6">
    <source>
        <dbReference type="ARBA" id="ARBA00023004"/>
    </source>
</evidence>
<protein>
    <submittedName>
        <fullName evidence="10">Cytochrome P450</fullName>
    </submittedName>
</protein>
<dbReference type="InterPro" id="IPR036396">
    <property type="entry name" value="Cyt_P450_sf"/>
</dbReference>
<keyword evidence="5 9" id="KW-0560">Oxidoreductase</keyword>
<dbReference type="InterPro" id="IPR001128">
    <property type="entry name" value="Cyt_P450"/>
</dbReference>
<dbReference type="PROSITE" id="PS00086">
    <property type="entry name" value="CYTOCHROME_P450"/>
    <property type="match status" value="1"/>
</dbReference>
<evidence type="ECO:0000256" key="9">
    <source>
        <dbReference type="RuleBase" id="RU000461"/>
    </source>
</evidence>
<keyword evidence="7 9" id="KW-0503">Monooxygenase</keyword>
<dbReference type="PRINTS" id="PR00385">
    <property type="entry name" value="P450"/>
</dbReference>
<dbReference type="GO" id="GO:0004497">
    <property type="term" value="F:monooxygenase activity"/>
    <property type="evidence" value="ECO:0007669"/>
    <property type="project" value="UniProtKB-KW"/>
</dbReference>
<dbReference type="GO" id="GO:0016705">
    <property type="term" value="F:oxidoreductase activity, acting on paired donors, with incorporation or reduction of molecular oxygen"/>
    <property type="evidence" value="ECO:0007669"/>
    <property type="project" value="InterPro"/>
</dbReference>
<comment type="similarity">
    <text evidence="2 9">Belongs to the cytochrome P450 family.</text>
</comment>
<feature type="binding site" description="axial binding residue" evidence="8">
    <location>
        <position position="495"/>
    </location>
    <ligand>
        <name>heme</name>
        <dbReference type="ChEBI" id="CHEBI:30413"/>
    </ligand>
    <ligandPart>
        <name>Fe</name>
        <dbReference type="ChEBI" id="CHEBI:18248"/>
    </ligandPart>
</feature>
<name>A0A6A6PQ52_9PEZI</name>
<dbReference type="OrthoDB" id="1470350at2759"/>
<organism evidence="10 11">
    <name type="scientific">Neohortaea acidophila</name>
    <dbReference type="NCBI Taxonomy" id="245834"/>
    <lineage>
        <taxon>Eukaryota</taxon>
        <taxon>Fungi</taxon>
        <taxon>Dikarya</taxon>
        <taxon>Ascomycota</taxon>
        <taxon>Pezizomycotina</taxon>
        <taxon>Dothideomycetes</taxon>
        <taxon>Dothideomycetidae</taxon>
        <taxon>Mycosphaerellales</taxon>
        <taxon>Teratosphaeriaceae</taxon>
        <taxon>Neohortaea</taxon>
    </lineage>
</organism>
<dbReference type="PRINTS" id="PR00463">
    <property type="entry name" value="EP450I"/>
</dbReference>
<dbReference type="PANTHER" id="PTHR24287:SF1">
    <property type="entry name" value="P450, PUTATIVE (EUROFUNG)-RELATED"/>
    <property type="match status" value="1"/>
</dbReference>
<gene>
    <name evidence="10" type="ORF">BDY17DRAFT_311449</name>
</gene>
<dbReference type="RefSeq" id="XP_033588371.1">
    <property type="nucleotide sequence ID" value="XM_033735533.1"/>
</dbReference>
<reference evidence="10" key="1">
    <citation type="journal article" date="2020" name="Stud. Mycol.">
        <title>101 Dothideomycetes genomes: a test case for predicting lifestyles and emergence of pathogens.</title>
        <authorList>
            <person name="Haridas S."/>
            <person name="Albert R."/>
            <person name="Binder M."/>
            <person name="Bloem J."/>
            <person name="Labutti K."/>
            <person name="Salamov A."/>
            <person name="Andreopoulos B."/>
            <person name="Baker S."/>
            <person name="Barry K."/>
            <person name="Bills G."/>
            <person name="Bluhm B."/>
            <person name="Cannon C."/>
            <person name="Castanera R."/>
            <person name="Culley D."/>
            <person name="Daum C."/>
            <person name="Ezra D."/>
            <person name="Gonzalez J."/>
            <person name="Henrissat B."/>
            <person name="Kuo A."/>
            <person name="Liang C."/>
            <person name="Lipzen A."/>
            <person name="Lutzoni F."/>
            <person name="Magnuson J."/>
            <person name="Mondo S."/>
            <person name="Nolan M."/>
            <person name="Ohm R."/>
            <person name="Pangilinan J."/>
            <person name="Park H.-J."/>
            <person name="Ramirez L."/>
            <person name="Alfaro M."/>
            <person name="Sun H."/>
            <person name="Tritt A."/>
            <person name="Yoshinaga Y."/>
            <person name="Zwiers L.-H."/>
            <person name="Turgeon B."/>
            <person name="Goodwin S."/>
            <person name="Spatafora J."/>
            <person name="Crous P."/>
            <person name="Grigoriev I."/>
        </authorList>
    </citation>
    <scope>NUCLEOTIDE SEQUENCE</scope>
    <source>
        <strain evidence="10">CBS 113389</strain>
    </source>
</reference>
<dbReference type="InterPro" id="IPR002401">
    <property type="entry name" value="Cyt_P450_E_grp-I"/>
</dbReference>
<evidence type="ECO:0000256" key="2">
    <source>
        <dbReference type="ARBA" id="ARBA00010617"/>
    </source>
</evidence>
<dbReference type="GO" id="GO:0020037">
    <property type="term" value="F:heme binding"/>
    <property type="evidence" value="ECO:0007669"/>
    <property type="project" value="InterPro"/>
</dbReference>
<evidence type="ECO:0000313" key="11">
    <source>
        <dbReference type="Proteomes" id="UP000799767"/>
    </source>
</evidence>
<dbReference type="InterPro" id="IPR017972">
    <property type="entry name" value="Cyt_P450_CS"/>
</dbReference>
<accession>A0A6A6PQ52</accession>
<keyword evidence="4 8" id="KW-0479">Metal-binding</keyword>